<dbReference type="GO" id="GO:0000981">
    <property type="term" value="F:DNA-binding transcription factor activity, RNA polymerase II-specific"/>
    <property type="evidence" value="ECO:0007669"/>
    <property type="project" value="InterPro"/>
</dbReference>
<dbReference type="SMART" id="SM00066">
    <property type="entry name" value="GAL4"/>
    <property type="match status" value="1"/>
</dbReference>
<dbReference type="InterPro" id="IPR001138">
    <property type="entry name" value="Zn2Cys6_DnaBD"/>
</dbReference>
<dbReference type="Gene3D" id="4.10.240.10">
    <property type="entry name" value="Zn(2)-C6 fungal-type DNA-binding domain"/>
    <property type="match status" value="1"/>
</dbReference>
<reference evidence="5 6" key="2">
    <citation type="submission" date="2021-10" db="EMBL/GenBank/DDBJ databases">
        <authorList>
            <person name="Piombo E."/>
        </authorList>
    </citation>
    <scope>NUCLEOTIDE SEQUENCE [LARGE SCALE GENOMIC DNA]</scope>
</reference>
<dbReference type="Proteomes" id="UP000775872">
    <property type="component" value="Unassembled WGS sequence"/>
</dbReference>
<evidence type="ECO:0000256" key="3">
    <source>
        <dbReference type="SAM" id="MobiDB-lite"/>
    </source>
</evidence>
<evidence type="ECO:0000313" key="5">
    <source>
        <dbReference type="EMBL" id="CAH0047363.1"/>
    </source>
</evidence>
<dbReference type="GO" id="GO:0000976">
    <property type="term" value="F:transcription cis-regulatory region binding"/>
    <property type="evidence" value="ECO:0007669"/>
    <property type="project" value="TreeGrafter"/>
</dbReference>
<evidence type="ECO:0000313" key="6">
    <source>
        <dbReference type="Proteomes" id="UP000775872"/>
    </source>
</evidence>
<gene>
    <name evidence="5" type="ORF">CSOL1703_00017253</name>
</gene>
<feature type="domain" description="Zn(2)-C6 fungal-type" evidence="4">
    <location>
        <begin position="42"/>
        <end position="72"/>
    </location>
</feature>
<dbReference type="PANTHER" id="PTHR37534">
    <property type="entry name" value="TRANSCRIPTIONAL ACTIVATOR PROTEIN UGA3"/>
    <property type="match status" value="1"/>
</dbReference>
<name>A0A9P0EG27_9HYPO</name>
<dbReference type="Pfam" id="PF00172">
    <property type="entry name" value="Zn_clus"/>
    <property type="match status" value="1"/>
</dbReference>
<sequence>MSEHTLPERAPPPAQSEAQGSRKRPANPPSDARYPRKRSSKACHVCRARKTKCDNIRPTCGFCASISISCSYDDTERDHSSFDPASLEILRQLGQVLDSQGSLLEAVRSIAATQPSESAVSSLAPSSEAHIPTSGIGETLDWVGSHGIQQQQADSPLTPRTASVSVAAARWFGLFRDELQERDVSPSVEWGFPGPLDGQDDNDMTQLQRATKLIDDQQLEGDFAGDGSSEQDMWQASESISLLEREQILFENFVHQICSWLDLFDNARTFSTIVPRLAARNAGLLNAILALSGYHQSLDETIPQEERIDQNSALQYYYQTLHYVQKAMRYPTYQRSQELMATTLIISTYEMLRGSRQDWQRHLQGVFWILRSRQIEVEVSSLESTTWWAWLRQDIWAALRGRRRTYSTWTPKKACSDLNSYELALRAVWILAQVINFCAVGSSEETEGTFVGRLEWAKALKEMLQEWESHLTIEFSELPTMSRYGSQVFKPRHIHPQSFGLAMQIHYVSRILVCAHEPSLGGMEKFMHRQKTIQDSIELVCGIGLTLTEDASSMMSSQCLFIAGMFMQDDRQRVCLLEILESCRDRCRWPASSLGLELEQIWASFGKN</sequence>
<dbReference type="PANTHER" id="PTHR37534:SF3">
    <property type="entry name" value="ZN(II)2CYS6 TRANSCRIPTION FACTOR (EUROFUNG)"/>
    <property type="match status" value="1"/>
</dbReference>
<keyword evidence="2" id="KW-0539">Nucleus</keyword>
<evidence type="ECO:0000259" key="4">
    <source>
        <dbReference type="PROSITE" id="PS50048"/>
    </source>
</evidence>
<dbReference type="Pfam" id="PF11951">
    <property type="entry name" value="Fungal_trans_2"/>
    <property type="match status" value="1"/>
</dbReference>
<dbReference type="PROSITE" id="PS50048">
    <property type="entry name" value="ZN2_CY6_FUNGAL_2"/>
    <property type="match status" value="1"/>
</dbReference>
<dbReference type="PROSITE" id="PS00463">
    <property type="entry name" value="ZN2_CY6_FUNGAL_1"/>
    <property type="match status" value="1"/>
</dbReference>
<dbReference type="InterPro" id="IPR021858">
    <property type="entry name" value="Fun_TF"/>
</dbReference>
<dbReference type="InterPro" id="IPR036864">
    <property type="entry name" value="Zn2-C6_fun-type_DNA-bd_sf"/>
</dbReference>
<dbReference type="CDD" id="cd00067">
    <property type="entry name" value="GAL4"/>
    <property type="match status" value="1"/>
</dbReference>
<dbReference type="GO" id="GO:0045944">
    <property type="term" value="P:positive regulation of transcription by RNA polymerase II"/>
    <property type="evidence" value="ECO:0007669"/>
    <property type="project" value="TreeGrafter"/>
</dbReference>
<organism evidence="5 6">
    <name type="scientific">Clonostachys solani</name>
    <dbReference type="NCBI Taxonomy" id="160281"/>
    <lineage>
        <taxon>Eukaryota</taxon>
        <taxon>Fungi</taxon>
        <taxon>Dikarya</taxon>
        <taxon>Ascomycota</taxon>
        <taxon>Pezizomycotina</taxon>
        <taxon>Sordariomycetes</taxon>
        <taxon>Hypocreomycetidae</taxon>
        <taxon>Hypocreales</taxon>
        <taxon>Bionectriaceae</taxon>
        <taxon>Clonostachys</taxon>
    </lineage>
</organism>
<dbReference type="GO" id="GO:0008270">
    <property type="term" value="F:zinc ion binding"/>
    <property type="evidence" value="ECO:0007669"/>
    <property type="project" value="InterPro"/>
</dbReference>
<dbReference type="GO" id="GO:0005634">
    <property type="term" value="C:nucleus"/>
    <property type="evidence" value="ECO:0007669"/>
    <property type="project" value="UniProtKB-SubCell"/>
</dbReference>
<evidence type="ECO:0000256" key="2">
    <source>
        <dbReference type="ARBA" id="ARBA00023242"/>
    </source>
</evidence>
<protein>
    <recommendedName>
        <fullName evidence="4">Zn(2)-C6 fungal-type domain-containing protein</fullName>
    </recommendedName>
</protein>
<dbReference type="SUPFAM" id="SSF57701">
    <property type="entry name" value="Zn2/Cys6 DNA-binding domain"/>
    <property type="match status" value="1"/>
</dbReference>
<reference evidence="6" key="1">
    <citation type="submission" date="2019-06" db="EMBL/GenBank/DDBJ databases">
        <authorList>
            <person name="Broberg M."/>
        </authorList>
    </citation>
    <scope>NUCLEOTIDE SEQUENCE [LARGE SCALE GENOMIC DNA]</scope>
</reference>
<proteinExistence type="predicted"/>
<dbReference type="OrthoDB" id="5319341at2759"/>
<comment type="caution">
    <text evidence="5">The sequence shown here is derived from an EMBL/GenBank/DDBJ whole genome shotgun (WGS) entry which is preliminary data.</text>
</comment>
<dbReference type="EMBL" id="CABFOC020000029">
    <property type="protein sequence ID" value="CAH0047363.1"/>
    <property type="molecule type" value="Genomic_DNA"/>
</dbReference>
<accession>A0A9P0EG27</accession>
<keyword evidence="6" id="KW-1185">Reference proteome</keyword>
<feature type="region of interest" description="Disordered" evidence="3">
    <location>
        <begin position="1"/>
        <end position="38"/>
    </location>
</feature>
<dbReference type="AlphaFoldDB" id="A0A9P0EG27"/>
<comment type="subcellular location">
    <subcellularLocation>
        <location evidence="1">Nucleus</location>
    </subcellularLocation>
</comment>
<evidence type="ECO:0000256" key="1">
    <source>
        <dbReference type="ARBA" id="ARBA00004123"/>
    </source>
</evidence>